<feature type="domain" description="DNA methylase N-4/N-6" evidence="3">
    <location>
        <begin position="2"/>
        <end position="85"/>
    </location>
</feature>
<dbReference type="Gene3D" id="3.40.50.150">
    <property type="entry name" value="Vaccinia Virus protein VP39"/>
    <property type="match status" value="1"/>
</dbReference>
<protein>
    <submittedName>
        <fullName evidence="4">DNA methylase</fullName>
    </submittedName>
</protein>
<dbReference type="AlphaFoldDB" id="A0A1H5RY31"/>
<keyword evidence="2" id="KW-0808">Transferase</keyword>
<dbReference type="RefSeq" id="WP_208618853.1">
    <property type="nucleotide sequence ID" value="NZ_FNVP01000001.1"/>
</dbReference>
<name>A0A1H5RY31_9FLAO</name>
<dbReference type="GO" id="GO:0032259">
    <property type="term" value="P:methylation"/>
    <property type="evidence" value="ECO:0007669"/>
    <property type="project" value="UniProtKB-KW"/>
</dbReference>
<evidence type="ECO:0000313" key="4">
    <source>
        <dbReference type="EMBL" id="SEF43256.1"/>
    </source>
</evidence>
<dbReference type="SUPFAM" id="SSF53335">
    <property type="entry name" value="S-adenosyl-L-methionine-dependent methyltransferases"/>
    <property type="match status" value="1"/>
</dbReference>
<dbReference type="InterPro" id="IPR029063">
    <property type="entry name" value="SAM-dependent_MTases_sf"/>
</dbReference>
<gene>
    <name evidence="4" type="ORF">SAMN04488130_10176</name>
</gene>
<dbReference type="InterPro" id="IPR002941">
    <property type="entry name" value="DNA_methylase_N4/N6"/>
</dbReference>
<organism evidence="4 5">
    <name type="scientific">Flavobacterium urumqiense</name>
    <dbReference type="NCBI Taxonomy" id="935224"/>
    <lineage>
        <taxon>Bacteria</taxon>
        <taxon>Pseudomonadati</taxon>
        <taxon>Bacteroidota</taxon>
        <taxon>Flavobacteriia</taxon>
        <taxon>Flavobacteriales</taxon>
        <taxon>Flavobacteriaceae</taxon>
        <taxon>Flavobacterium</taxon>
    </lineage>
</organism>
<accession>A0A1H5RY31</accession>
<evidence type="ECO:0000259" key="3">
    <source>
        <dbReference type="Pfam" id="PF01555"/>
    </source>
</evidence>
<dbReference type="GO" id="GO:0003677">
    <property type="term" value="F:DNA binding"/>
    <property type="evidence" value="ECO:0007669"/>
    <property type="project" value="InterPro"/>
</dbReference>
<evidence type="ECO:0000313" key="5">
    <source>
        <dbReference type="Proteomes" id="UP000236737"/>
    </source>
</evidence>
<dbReference type="GO" id="GO:0008170">
    <property type="term" value="F:N-methyltransferase activity"/>
    <property type="evidence" value="ECO:0007669"/>
    <property type="project" value="InterPro"/>
</dbReference>
<dbReference type="Pfam" id="PF01555">
    <property type="entry name" value="N6_N4_Mtase"/>
    <property type="match status" value="1"/>
</dbReference>
<proteinExistence type="predicted"/>
<dbReference type="Proteomes" id="UP000236737">
    <property type="component" value="Unassembled WGS sequence"/>
</dbReference>
<evidence type="ECO:0000256" key="1">
    <source>
        <dbReference type="ARBA" id="ARBA00022603"/>
    </source>
</evidence>
<reference evidence="5" key="1">
    <citation type="submission" date="2016-10" db="EMBL/GenBank/DDBJ databases">
        <authorList>
            <person name="Varghese N."/>
            <person name="Submissions S."/>
        </authorList>
    </citation>
    <scope>NUCLEOTIDE SEQUENCE [LARGE SCALE GENOMIC DNA]</scope>
    <source>
        <strain evidence="5">CGMCC 1.9230</strain>
    </source>
</reference>
<evidence type="ECO:0000256" key="2">
    <source>
        <dbReference type="ARBA" id="ARBA00022679"/>
    </source>
</evidence>
<keyword evidence="1 4" id="KW-0489">Methyltransferase</keyword>
<dbReference type="EMBL" id="FNVP01000001">
    <property type="protein sequence ID" value="SEF43256.1"/>
    <property type="molecule type" value="Genomic_DNA"/>
</dbReference>
<keyword evidence="5" id="KW-1185">Reference proteome</keyword>
<sequence length="93" mass="10757">MMYPRLKLLHKLLDKDGAIFISIDDNEQANLKLMMNEIFGGGNFVANFIWKKATESQNDPKYVSISQEYIYSDAKNKNNFKLNNLVLPEKTVK</sequence>